<dbReference type="SUPFAM" id="SSF51735">
    <property type="entry name" value="NAD(P)-binding Rossmann-fold domains"/>
    <property type="match status" value="1"/>
</dbReference>
<reference evidence="3 4" key="1">
    <citation type="journal article" date="2019" name="Appl. Microbiol. Biotechnol.">
        <title>Genome sequence of Isaria javanica and comparative genome analysis insights into family S53 peptidase evolution in fungal entomopathogens.</title>
        <authorList>
            <person name="Lin R."/>
            <person name="Zhang X."/>
            <person name="Xin B."/>
            <person name="Zou M."/>
            <person name="Gao Y."/>
            <person name="Qin F."/>
            <person name="Hu Q."/>
            <person name="Xie B."/>
            <person name="Cheng X."/>
        </authorList>
    </citation>
    <scope>NUCLEOTIDE SEQUENCE [LARGE SCALE GENOMIC DNA]</scope>
    <source>
        <strain evidence="3 4">IJ1G</strain>
    </source>
</reference>
<comment type="caution">
    <text evidence="3">The sequence shown here is derived from an EMBL/GenBank/DDBJ whole genome shotgun (WGS) entry which is preliminary data.</text>
</comment>
<sequence>MNARVAEGKLPPVRALVLNAGFQEHTTQTKTEDGFDMTFQVNYFSQFLLVLLLLQSMDKESGHKLAIGSWLHDPEDRRFDGKAVYPDQYRPLLRDGVEPLAREPNLLILTSRLREMLELQRRLNSDSALRAIQVIVLDPGAMPSNIIRRASFFERIIINYIARNALAPIMT</sequence>
<proteinExistence type="inferred from homology"/>
<dbReference type="OrthoDB" id="191139at2759"/>
<dbReference type="EMBL" id="SPUK01000013">
    <property type="protein sequence ID" value="TQV92886.1"/>
    <property type="molecule type" value="Genomic_DNA"/>
</dbReference>
<dbReference type="InterPro" id="IPR036291">
    <property type="entry name" value="NAD(P)-bd_dom_sf"/>
</dbReference>
<organism evidence="3 4">
    <name type="scientific">Cordyceps javanica</name>
    <dbReference type="NCBI Taxonomy" id="43265"/>
    <lineage>
        <taxon>Eukaryota</taxon>
        <taxon>Fungi</taxon>
        <taxon>Dikarya</taxon>
        <taxon>Ascomycota</taxon>
        <taxon>Pezizomycotina</taxon>
        <taxon>Sordariomycetes</taxon>
        <taxon>Hypocreomycetidae</taxon>
        <taxon>Hypocreales</taxon>
        <taxon>Cordycipitaceae</taxon>
        <taxon>Cordyceps</taxon>
    </lineage>
</organism>
<dbReference type="Gene3D" id="3.40.50.720">
    <property type="entry name" value="NAD(P)-binding Rossmann-like Domain"/>
    <property type="match status" value="1"/>
</dbReference>
<comment type="similarity">
    <text evidence="1">Belongs to the short-chain dehydrogenases/reductases (SDR) family.</text>
</comment>
<dbReference type="PANTHER" id="PTHR24320:SF152">
    <property type="entry name" value="SHORT-CHAIN DEHYDROGENASE_REDUCTASE FAMILY PROTEIN"/>
    <property type="match status" value="1"/>
</dbReference>
<dbReference type="Proteomes" id="UP000315783">
    <property type="component" value="Unassembled WGS sequence"/>
</dbReference>
<keyword evidence="2" id="KW-0560">Oxidoreductase</keyword>
<dbReference type="GO" id="GO:0016491">
    <property type="term" value="F:oxidoreductase activity"/>
    <property type="evidence" value="ECO:0007669"/>
    <property type="project" value="UniProtKB-KW"/>
</dbReference>
<dbReference type="AlphaFoldDB" id="A0A545UTU7"/>
<name>A0A545UTU7_9HYPO</name>
<keyword evidence="4" id="KW-1185">Reference proteome</keyword>
<dbReference type="PANTHER" id="PTHR24320">
    <property type="entry name" value="RETINOL DEHYDROGENASE"/>
    <property type="match status" value="1"/>
</dbReference>
<gene>
    <name evidence="3" type="ORF">IF1G_08189</name>
</gene>
<dbReference type="InterPro" id="IPR002347">
    <property type="entry name" value="SDR_fam"/>
</dbReference>
<evidence type="ECO:0000313" key="4">
    <source>
        <dbReference type="Proteomes" id="UP000315783"/>
    </source>
</evidence>
<evidence type="ECO:0000313" key="3">
    <source>
        <dbReference type="EMBL" id="TQV92886.1"/>
    </source>
</evidence>
<evidence type="ECO:0000256" key="1">
    <source>
        <dbReference type="ARBA" id="ARBA00006484"/>
    </source>
</evidence>
<protein>
    <submittedName>
        <fullName evidence="3">Uncharacterized protein</fullName>
    </submittedName>
</protein>
<accession>A0A545UTU7</accession>
<dbReference type="Pfam" id="PF00106">
    <property type="entry name" value="adh_short"/>
    <property type="match status" value="1"/>
</dbReference>
<dbReference type="STRING" id="43265.A0A545UTU7"/>
<evidence type="ECO:0000256" key="2">
    <source>
        <dbReference type="ARBA" id="ARBA00023002"/>
    </source>
</evidence>